<keyword evidence="2" id="KW-1003">Cell membrane</keyword>
<evidence type="ECO:0000256" key="5">
    <source>
        <dbReference type="ARBA" id="ARBA00023136"/>
    </source>
</evidence>
<feature type="transmembrane region" description="Helical" evidence="6">
    <location>
        <begin position="482"/>
        <end position="500"/>
    </location>
</feature>
<dbReference type="NCBIfam" id="TIGR00361">
    <property type="entry name" value="ComEC_Rec2"/>
    <property type="match status" value="1"/>
</dbReference>
<keyword evidence="5 6" id="KW-0472">Membrane</keyword>
<feature type="transmembrane region" description="Helical" evidence="6">
    <location>
        <begin position="47"/>
        <end position="64"/>
    </location>
</feature>
<dbReference type="Gene3D" id="3.60.15.10">
    <property type="entry name" value="Ribonuclease Z/Hydroxyacylglutathione hydrolase-like"/>
    <property type="match status" value="1"/>
</dbReference>
<sequence length="776" mass="89851">MTKRRWIFPAISCIPLLIIGVSNYFLLGIILYLFWLIRILCLRHKETFVITIVINVLFCGSLLFHQEKNRTKLDPLEHEFLIFPKASSIKIDGDSLQFEGIIQSKNETEKIIVHYQLKTEAEKKRWSQNSLEDYLFIKGELKEPSENKNFYQFNYRDYLSHQNIHWQLEAEHLQPLDSKELAKPIYSFIESLRVKIFRYIDETFNSTIGLYLKILLFADKRDFSEFTLQNYRAIGIIHLFSISGFHITYLIHFIRRLFLRLGITHERTNLSILLIIPFYCLLAGLGVSIFRATLHSFIMLVGQVRKTKINSLDAWSFTMLIALFLNPYQALELSFQLSYLLSGLFILLSNQEWIRNLHVILQNLMFSLMSTLASLPILAYHFFEFTWITIFANLLFIPFFTYIFFPSLLILFCLSPFIGSTYIFFFFNDILTALIVFIENGVVLLNNTFDFSFVIGRLPTIITLLFVWCIFKLLSNIENKKIPSFVSLGGILFSLFYYQISPVGYVLMLDVGQGDSLLIKEPITGKITLIDTGGQISWGEKESWQEKKKNYSIGSQTIAPSLKSLGISSVDCLYITHADADHAGEIESLGSSLSIKKIIATKATFREKMVREQIQSLKNVQLQIIDPPAVLEYPTKDTLAIHPINEENSKNNDSLTLYVKIREDTWLFTGDIEAEAEREILTRYPNLRVNNLKVAHHGSKTSTTQELLDQIQPTKAFISAGRNNSYGHPNEEVLDRLKEMNIHTFSTVEEGAIMIKYYKLPLLNHWFMKTYTVYKN</sequence>
<feature type="transmembrane region" description="Helical" evidence="6">
    <location>
        <begin position="421"/>
        <end position="445"/>
    </location>
</feature>
<dbReference type="Pfam" id="PF03772">
    <property type="entry name" value="Competence"/>
    <property type="match status" value="1"/>
</dbReference>
<feature type="transmembrane region" description="Helical" evidence="6">
    <location>
        <begin position="231"/>
        <end position="252"/>
    </location>
</feature>
<dbReference type="Pfam" id="PF00753">
    <property type="entry name" value="Lactamase_B"/>
    <property type="match status" value="1"/>
</dbReference>
<dbReference type="Proteomes" id="UP000184128">
    <property type="component" value="Unassembled WGS sequence"/>
</dbReference>
<dbReference type="InterPro" id="IPR004477">
    <property type="entry name" value="ComEC_N"/>
</dbReference>
<dbReference type="SMART" id="SM00849">
    <property type="entry name" value="Lactamase_B"/>
    <property type="match status" value="1"/>
</dbReference>
<dbReference type="InterPro" id="IPR035681">
    <property type="entry name" value="ComA-like_MBL"/>
</dbReference>
<dbReference type="InterPro" id="IPR001279">
    <property type="entry name" value="Metallo-B-lactamas"/>
</dbReference>
<evidence type="ECO:0000256" key="1">
    <source>
        <dbReference type="ARBA" id="ARBA00004651"/>
    </source>
</evidence>
<comment type="subcellular location">
    <subcellularLocation>
        <location evidence="1">Cell membrane</location>
        <topology evidence="1">Multi-pass membrane protein</topology>
    </subcellularLocation>
</comment>
<feature type="transmembrane region" description="Helical" evidence="6">
    <location>
        <begin position="366"/>
        <end position="383"/>
    </location>
</feature>
<feature type="transmembrane region" description="Helical" evidence="6">
    <location>
        <begin position="7"/>
        <end position="35"/>
    </location>
</feature>
<evidence type="ECO:0000259" key="7">
    <source>
        <dbReference type="SMART" id="SM00849"/>
    </source>
</evidence>
<dbReference type="GO" id="GO:0030420">
    <property type="term" value="P:establishment of competence for transformation"/>
    <property type="evidence" value="ECO:0007669"/>
    <property type="project" value="InterPro"/>
</dbReference>
<dbReference type="OrthoDB" id="9761531at2"/>
<proteinExistence type="predicted"/>
<keyword evidence="9" id="KW-1185">Reference proteome</keyword>
<evidence type="ECO:0000256" key="6">
    <source>
        <dbReference type="SAM" id="Phobius"/>
    </source>
</evidence>
<dbReference type="InterPro" id="IPR036866">
    <property type="entry name" value="RibonucZ/Hydroxyglut_hydro"/>
</dbReference>
<evidence type="ECO:0000256" key="2">
    <source>
        <dbReference type="ARBA" id="ARBA00022475"/>
    </source>
</evidence>
<dbReference type="PANTHER" id="PTHR30619">
    <property type="entry name" value="DNA INTERNALIZATION/COMPETENCE PROTEIN COMEC/REC2"/>
    <property type="match status" value="1"/>
</dbReference>
<dbReference type="InterPro" id="IPR004797">
    <property type="entry name" value="Competence_ComEC/Rec2"/>
</dbReference>
<feature type="transmembrane region" description="Helical" evidence="6">
    <location>
        <begin position="272"/>
        <end position="294"/>
    </location>
</feature>
<evidence type="ECO:0000313" key="9">
    <source>
        <dbReference type="Proteomes" id="UP000184128"/>
    </source>
</evidence>
<dbReference type="InterPro" id="IPR025405">
    <property type="entry name" value="DUF4131"/>
</dbReference>
<organism evidence="8 9">
    <name type="scientific">Atopostipes suicloacalis DSM 15692</name>
    <dbReference type="NCBI Taxonomy" id="1121025"/>
    <lineage>
        <taxon>Bacteria</taxon>
        <taxon>Bacillati</taxon>
        <taxon>Bacillota</taxon>
        <taxon>Bacilli</taxon>
        <taxon>Lactobacillales</taxon>
        <taxon>Carnobacteriaceae</taxon>
        <taxon>Atopostipes</taxon>
    </lineage>
</organism>
<dbReference type="GO" id="GO:0005886">
    <property type="term" value="C:plasma membrane"/>
    <property type="evidence" value="ECO:0007669"/>
    <property type="project" value="UniProtKB-SubCell"/>
</dbReference>
<keyword evidence="3 6" id="KW-0812">Transmembrane</keyword>
<feature type="domain" description="Metallo-beta-lactamase" evidence="7">
    <location>
        <begin position="513"/>
        <end position="722"/>
    </location>
</feature>
<dbReference type="RefSeq" id="WP_073297343.1">
    <property type="nucleotide sequence ID" value="NZ_FQUF01000013.1"/>
</dbReference>
<name>A0A1M4VWT4_9LACT</name>
<evidence type="ECO:0000256" key="3">
    <source>
        <dbReference type="ARBA" id="ARBA00022692"/>
    </source>
</evidence>
<accession>A0A1M4VWT4</accession>
<gene>
    <name evidence="8" type="ORF">SAMN02745249_01031</name>
</gene>
<feature type="transmembrane region" description="Helical" evidence="6">
    <location>
        <begin position="451"/>
        <end position="470"/>
    </location>
</feature>
<dbReference type="NCBIfam" id="TIGR00360">
    <property type="entry name" value="ComEC_N-term"/>
    <property type="match status" value="1"/>
</dbReference>
<dbReference type="STRING" id="1121025.SAMN02745249_01031"/>
<dbReference type="CDD" id="cd07731">
    <property type="entry name" value="ComA-like_MBL-fold"/>
    <property type="match status" value="1"/>
</dbReference>
<keyword evidence="4 6" id="KW-1133">Transmembrane helix</keyword>
<evidence type="ECO:0000256" key="4">
    <source>
        <dbReference type="ARBA" id="ARBA00022989"/>
    </source>
</evidence>
<reference evidence="8 9" key="1">
    <citation type="submission" date="2016-11" db="EMBL/GenBank/DDBJ databases">
        <authorList>
            <person name="Jaros S."/>
            <person name="Januszkiewicz K."/>
            <person name="Wedrychowicz H."/>
        </authorList>
    </citation>
    <scope>NUCLEOTIDE SEQUENCE [LARGE SCALE GENOMIC DNA]</scope>
    <source>
        <strain evidence="8 9">DSM 15692</strain>
    </source>
</reference>
<dbReference type="AlphaFoldDB" id="A0A1M4VWT4"/>
<protein>
    <submittedName>
        <fullName evidence="8">Competence protein ComEC</fullName>
    </submittedName>
</protein>
<feature type="transmembrane region" description="Helical" evidence="6">
    <location>
        <begin position="389"/>
        <end position="414"/>
    </location>
</feature>
<dbReference type="PANTHER" id="PTHR30619:SF1">
    <property type="entry name" value="RECOMBINATION PROTEIN 2"/>
    <property type="match status" value="1"/>
</dbReference>
<dbReference type="EMBL" id="FQUF01000013">
    <property type="protein sequence ID" value="SHE73375.1"/>
    <property type="molecule type" value="Genomic_DNA"/>
</dbReference>
<dbReference type="InterPro" id="IPR052159">
    <property type="entry name" value="Competence_DNA_uptake"/>
</dbReference>
<dbReference type="SUPFAM" id="SSF56281">
    <property type="entry name" value="Metallo-hydrolase/oxidoreductase"/>
    <property type="match status" value="1"/>
</dbReference>
<dbReference type="Pfam" id="PF13567">
    <property type="entry name" value="DUF4131"/>
    <property type="match status" value="1"/>
</dbReference>
<feature type="transmembrane region" description="Helical" evidence="6">
    <location>
        <begin position="337"/>
        <end position="354"/>
    </location>
</feature>
<evidence type="ECO:0000313" key="8">
    <source>
        <dbReference type="EMBL" id="SHE73375.1"/>
    </source>
</evidence>